<dbReference type="InterPro" id="IPR017972">
    <property type="entry name" value="Cyt_P450_CS"/>
</dbReference>
<reference evidence="9 10" key="1">
    <citation type="submission" date="2012-09" db="EMBL/GenBank/DDBJ databases">
        <title>Genome Sequence of Bacillus sp. DW5-4.</title>
        <authorList>
            <person name="Lai Q."/>
            <person name="Liu Y."/>
            <person name="Shao Z."/>
        </authorList>
    </citation>
    <scope>NUCLEOTIDE SEQUENCE [LARGE SCALE GENOMIC DNA]</scope>
    <source>
        <strain evidence="9 10">DW5-4</strain>
    </source>
</reference>
<dbReference type="PRINTS" id="PR00359">
    <property type="entry name" value="BP450"/>
</dbReference>
<keyword evidence="6 7" id="KW-0503">Monooxygenase</keyword>
<dbReference type="GO" id="GO:0005506">
    <property type="term" value="F:iron ion binding"/>
    <property type="evidence" value="ECO:0007669"/>
    <property type="project" value="InterPro"/>
</dbReference>
<dbReference type="Proteomes" id="UP000028091">
    <property type="component" value="Unassembled WGS sequence"/>
</dbReference>
<evidence type="ECO:0000256" key="4">
    <source>
        <dbReference type="ARBA" id="ARBA00023002"/>
    </source>
</evidence>
<dbReference type="FunFam" id="1.10.630.10:FF:000018">
    <property type="entry name" value="Cytochrome P450 monooxygenase"/>
    <property type="match status" value="1"/>
</dbReference>
<dbReference type="GO" id="GO:0020037">
    <property type="term" value="F:heme binding"/>
    <property type="evidence" value="ECO:0007669"/>
    <property type="project" value="InterPro"/>
</dbReference>
<keyword evidence="5 7" id="KW-0408">Iron</keyword>
<dbReference type="InterPro" id="IPR001128">
    <property type="entry name" value="Cyt_P450"/>
</dbReference>
<keyword evidence="10" id="KW-1185">Reference proteome</keyword>
<organism evidence="9 10">
    <name type="scientific">Bacillus zhangzhouensis</name>
    <dbReference type="NCBI Taxonomy" id="1178540"/>
    <lineage>
        <taxon>Bacteria</taxon>
        <taxon>Bacillati</taxon>
        <taxon>Bacillota</taxon>
        <taxon>Bacilli</taxon>
        <taxon>Bacillales</taxon>
        <taxon>Bacillaceae</taxon>
        <taxon>Bacillus</taxon>
    </lineage>
</organism>
<evidence type="ECO:0000256" key="2">
    <source>
        <dbReference type="ARBA" id="ARBA00022617"/>
    </source>
</evidence>
<evidence type="ECO:0000256" key="6">
    <source>
        <dbReference type="ARBA" id="ARBA00023033"/>
    </source>
</evidence>
<comment type="similarity">
    <text evidence="1 7">Belongs to the cytochrome P450 family.</text>
</comment>
<evidence type="ECO:0000313" key="10">
    <source>
        <dbReference type="Proteomes" id="UP000028091"/>
    </source>
</evidence>
<evidence type="ECO:0000256" key="7">
    <source>
        <dbReference type="RuleBase" id="RU000461"/>
    </source>
</evidence>
<dbReference type="eggNOG" id="COG2124">
    <property type="taxonomic scope" value="Bacteria"/>
</dbReference>
<evidence type="ECO:0000256" key="8">
    <source>
        <dbReference type="SAM" id="MobiDB-lite"/>
    </source>
</evidence>
<accession>A0A081L6D9</accession>
<dbReference type="PROSITE" id="PS00086">
    <property type="entry name" value="CYTOCHROME_P450"/>
    <property type="match status" value="1"/>
</dbReference>
<comment type="caution">
    <text evidence="9">The sequence shown here is derived from an EMBL/GenBank/DDBJ whole genome shotgun (WGS) entry which is preliminary data.</text>
</comment>
<gene>
    <name evidence="9" type="ORF">BA70_15045</name>
</gene>
<dbReference type="OrthoDB" id="9801155at2"/>
<evidence type="ECO:0000256" key="5">
    <source>
        <dbReference type="ARBA" id="ARBA00023004"/>
    </source>
</evidence>
<dbReference type="GO" id="GO:0004497">
    <property type="term" value="F:monooxygenase activity"/>
    <property type="evidence" value="ECO:0007669"/>
    <property type="project" value="UniProtKB-KW"/>
</dbReference>
<dbReference type="EMBL" id="JOTP01000048">
    <property type="protein sequence ID" value="KEP24815.1"/>
    <property type="molecule type" value="Genomic_DNA"/>
</dbReference>
<name>A0A081L6D9_9BACI</name>
<dbReference type="SUPFAM" id="SSF48264">
    <property type="entry name" value="Cytochrome P450"/>
    <property type="match status" value="1"/>
</dbReference>
<protein>
    <submittedName>
        <fullName evidence="9">Cytochrome P450</fullName>
    </submittedName>
</protein>
<dbReference type="Gene3D" id="1.10.630.10">
    <property type="entry name" value="Cytochrome P450"/>
    <property type="match status" value="1"/>
</dbReference>
<evidence type="ECO:0000256" key="3">
    <source>
        <dbReference type="ARBA" id="ARBA00022723"/>
    </source>
</evidence>
<feature type="region of interest" description="Disordered" evidence="8">
    <location>
        <begin position="1"/>
        <end position="23"/>
    </location>
</feature>
<dbReference type="InterPro" id="IPR002397">
    <property type="entry name" value="Cyt_P450_B"/>
</dbReference>
<evidence type="ECO:0000256" key="1">
    <source>
        <dbReference type="ARBA" id="ARBA00010617"/>
    </source>
</evidence>
<keyword evidence="4 7" id="KW-0560">Oxidoreductase</keyword>
<dbReference type="GO" id="GO:0016705">
    <property type="term" value="F:oxidoreductase activity, acting on paired donors, with incorporation or reduction of molecular oxygen"/>
    <property type="evidence" value="ECO:0007669"/>
    <property type="project" value="InterPro"/>
</dbReference>
<proteinExistence type="inferred from homology"/>
<dbReference type="PANTHER" id="PTHR46696:SF1">
    <property type="entry name" value="CYTOCHROME P450 YJIB-RELATED"/>
    <property type="match status" value="1"/>
</dbReference>
<dbReference type="AlphaFoldDB" id="A0A081L6D9"/>
<dbReference type="Pfam" id="PF00067">
    <property type="entry name" value="p450"/>
    <property type="match status" value="1"/>
</dbReference>
<evidence type="ECO:0000313" key="9">
    <source>
        <dbReference type="EMBL" id="KEP24815.1"/>
    </source>
</evidence>
<dbReference type="CDD" id="cd11032">
    <property type="entry name" value="P450_EryK-like"/>
    <property type="match status" value="1"/>
</dbReference>
<sequence>METTTPSAVQKALLRGKNKQDPYNPFDWYAKMRKESPVHFDESSQTWSVFTYEEAKRVTIDKDTFSSQPPKDQRKHSLMKTMVMMDPPKHTRIRSIVSKAFIPRVMKSWEPRIQELMDELMAQIDGKEEIDLVQDISYPLPVIVIAELLGVPSEHKQSFKDWSDLLVSMPKSENEEDVAEWQKTRDQGEADMMAFFADIIEEKRQHLGEDLISLLIQAEEDGDKLSADELIPFCNLLLLAGNETTTNLISNMIFSLLEKPGAYEALAQSPELIPRAVEEAVRFRAPAPTIVRYVREDTELGGKALKKGDHVIVFLASANRDERQFSNAHEYDIHRHPNPHIGFGHGIHFCLGAPLARLEACTAIKDLLDRYESLELLSYVPMTNSGMYGLKELKLRVTARL</sequence>
<dbReference type="PANTHER" id="PTHR46696">
    <property type="entry name" value="P450, PUTATIVE (EUROFUNG)-RELATED"/>
    <property type="match status" value="1"/>
</dbReference>
<dbReference type="InterPro" id="IPR036396">
    <property type="entry name" value="Cyt_P450_sf"/>
</dbReference>
<keyword evidence="2 7" id="KW-0349">Heme</keyword>
<keyword evidence="3 7" id="KW-0479">Metal-binding</keyword>
<dbReference type="RefSeq" id="WP_034325184.1">
    <property type="nucleotide sequence ID" value="NZ_JOTP01000048.1"/>
</dbReference>